<dbReference type="Proteomes" id="UP001386955">
    <property type="component" value="Unassembled WGS sequence"/>
</dbReference>
<dbReference type="PANTHER" id="PTHR42916">
    <property type="entry name" value="2-SUCCINYL-5-ENOLPYRUVYL-6-HYDROXY-3-CYCLOHEXENE-1-CARBOXYLATE SYNTHASE"/>
    <property type="match status" value="1"/>
</dbReference>
<dbReference type="AlphaFoldDB" id="A0AAN9RY85"/>
<reference evidence="1 2" key="1">
    <citation type="submission" date="2024-01" db="EMBL/GenBank/DDBJ databases">
        <title>The genomes of 5 underutilized Papilionoideae crops provide insights into root nodulation and disease resistanc.</title>
        <authorList>
            <person name="Jiang F."/>
        </authorList>
    </citation>
    <scope>NUCLEOTIDE SEQUENCE [LARGE SCALE GENOMIC DNA]</scope>
    <source>
        <strain evidence="1">DUOXIRENSHENG_FW03</strain>
        <tissue evidence="1">Leaves</tissue>
    </source>
</reference>
<evidence type="ECO:0000313" key="1">
    <source>
        <dbReference type="EMBL" id="KAK7384909.1"/>
    </source>
</evidence>
<sequence length="302" mass="32818">MNLNLAALGGGGWRVRDGAMFVAEGGGNSFSGVGMGNERVQSGERRRNTVIRSGVAGVRFDGPVPLNGDVSEREVAFEQCVTRTLSPALTVEEALRNLKEALQMLNSPSSSSGFLRFQVALPPGRGKAFTLFCSQSQSLSSSVFPLVYVSKNNVDGDSKLLYVNGTPGVCAIGAAVSFLPPTVNRRTSVARYISTDSTDIVAYGFMDVNLDNDNVTYQQGSFCFFIPQIELDELESVSVLTMTLAWDDFSVSTFQQAYHLLQLSLDQVMSHVWSTIDTWKAKCTVAAVRKLNLVEDRSISRV</sequence>
<dbReference type="EMBL" id="JAYMYS010000008">
    <property type="protein sequence ID" value="KAK7384909.1"/>
    <property type="molecule type" value="Genomic_DNA"/>
</dbReference>
<comment type="caution">
    <text evidence="1">The sequence shown here is derived from an EMBL/GenBank/DDBJ whole genome shotgun (WGS) entry which is preliminary data.</text>
</comment>
<proteinExistence type="predicted"/>
<accession>A0AAN9RY85</accession>
<organism evidence="1 2">
    <name type="scientific">Psophocarpus tetragonolobus</name>
    <name type="common">Winged bean</name>
    <name type="synonym">Dolichos tetragonolobus</name>
    <dbReference type="NCBI Taxonomy" id="3891"/>
    <lineage>
        <taxon>Eukaryota</taxon>
        <taxon>Viridiplantae</taxon>
        <taxon>Streptophyta</taxon>
        <taxon>Embryophyta</taxon>
        <taxon>Tracheophyta</taxon>
        <taxon>Spermatophyta</taxon>
        <taxon>Magnoliopsida</taxon>
        <taxon>eudicotyledons</taxon>
        <taxon>Gunneridae</taxon>
        <taxon>Pentapetalae</taxon>
        <taxon>rosids</taxon>
        <taxon>fabids</taxon>
        <taxon>Fabales</taxon>
        <taxon>Fabaceae</taxon>
        <taxon>Papilionoideae</taxon>
        <taxon>50 kb inversion clade</taxon>
        <taxon>NPAAA clade</taxon>
        <taxon>indigoferoid/millettioid clade</taxon>
        <taxon>Phaseoleae</taxon>
        <taxon>Psophocarpus</taxon>
    </lineage>
</organism>
<protein>
    <submittedName>
        <fullName evidence="1">Uncharacterized protein</fullName>
    </submittedName>
</protein>
<name>A0AAN9RY85_PSOTE</name>
<keyword evidence="2" id="KW-1185">Reference proteome</keyword>
<evidence type="ECO:0000313" key="2">
    <source>
        <dbReference type="Proteomes" id="UP001386955"/>
    </source>
</evidence>
<gene>
    <name evidence="1" type="ORF">VNO78_30612</name>
</gene>
<dbReference type="PANTHER" id="PTHR42916:SF1">
    <property type="entry name" value="PROTEIN PHYLLO, CHLOROPLASTIC"/>
    <property type="match status" value="1"/>
</dbReference>